<feature type="transmembrane region" description="Helical" evidence="8">
    <location>
        <begin position="300"/>
        <end position="326"/>
    </location>
</feature>
<feature type="transmembrane region" description="Helical" evidence="8">
    <location>
        <begin position="204"/>
        <end position="222"/>
    </location>
</feature>
<dbReference type="InterPro" id="IPR050297">
    <property type="entry name" value="LipidA_mod_glycosyltrf_83"/>
</dbReference>
<evidence type="ECO:0000259" key="10">
    <source>
        <dbReference type="Pfam" id="PF24878"/>
    </source>
</evidence>
<dbReference type="RefSeq" id="WP_259315805.1">
    <property type="nucleotide sequence ID" value="NZ_CP087164.1"/>
</dbReference>
<evidence type="ECO:0000256" key="5">
    <source>
        <dbReference type="ARBA" id="ARBA00022692"/>
    </source>
</evidence>
<evidence type="ECO:0000259" key="9">
    <source>
        <dbReference type="Pfam" id="PF13231"/>
    </source>
</evidence>
<keyword evidence="3" id="KW-0328">Glycosyltransferase</keyword>
<keyword evidence="5 8" id="KW-0812">Transmembrane</keyword>
<proteinExistence type="predicted"/>
<gene>
    <name evidence="11" type="ORF">DSM104329_02527</name>
</gene>
<dbReference type="InterPro" id="IPR038731">
    <property type="entry name" value="RgtA/B/C-like"/>
</dbReference>
<accession>A0A9E6XYB9</accession>
<feature type="domain" description="Putative mannosyltransferase YkcA/B-like C-terminal" evidence="10">
    <location>
        <begin position="488"/>
        <end position="556"/>
    </location>
</feature>
<feature type="transmembrane region" description="Helical" evidence="8">
    <location>
        <begin position="445"/>
        <end position="466"/>
    </location>
</feature>
<keyword evidence="6 8" id="KW-1133">Transmembrane helix</keyword>
<comment type="subcellular location">
    <subcellularLocation>
        <location evidence="1">Cell membrane</location>
        <topology evidence="1">Multi-pass membrane protein</topology>
    </subcellularLocation>
</comment>
<name>A0A9E6XYB9_9ACTN</name>
<dbReference type="PANTHER" id="PTHR33908">
    <property type="entry name" value="MANNOSYLTRANSFERASE YKCB-RELATED"/>
    <property type="match status" value="1"/>
</dbReference>
<dbReference type="Proteomes" id="UP001162834">
    <property type="component" value="Chromosome"/>
</dbReference>
<dbReference type="Pfam" id="PF24878">
    <property type="entry name" value="YkcB_C"/>
    <property type="match status" value="1"/>
</dbReference>
<dbReference type="GO" id="GO:0010041">
    <property type="term" value="P:response to iron(III) ion"/>
    <property type="evidence" value="ECO:0007669"/>
    <property type="project" value="TreeGrafter"/>
</dbReference>
<dbReference type="GO" id="GO:0009103">
    <property type="term" value="P:lipopolysaccharide biosynthetic process"/>
    <property type="evidence" value="ECO:0007669"/>
    <property type="project" value="UniProtKB-ARBA"/>
</dbReference>
<keyword evidence="4" id="KW-0808">Transferase</keyword>
<keyword evidence="12" id="KW-1185">Reference proteome</keyword>
<keyword evidence="2" id="KW-1003">Cell membrane</keyword>
<feature type="transmembrane region" description="Helical" evidence="8">
    <location>
        <begin position="338"/>
        <end position="361"/>
    </location>
</feature>
<evidence type="ECO:0000256" key="6">
    <source>
        <dbReference type="ARBA" id="ARBA00022989"/>
    </source>
</evidence>
<keyword evidence="7 8" id="KW-0472">Membrane</keyword>
<feature type="transmembrane region" description="Helical" evidence="8">
    <location>
        <begin position="229"/>
        <end position="249"/>
    </location>
</feature>
<dbReference type="KEGG" id="sbae:DSM104329_02527"/>
<evidence type="ECO:0000256" key="7">
    <source>
        <dbReference type="ARBA" id="ARBA00023136"/>
    </source>
</evidence>
<feature type="transmembrane region" description="Helical" evidence="8">
    <location>
        <begin position="157"/>
        <end position="174"/>
    </location>
</feature>
<dbReference type="Pfam" id="PF13231">
    <property type="entry name" value="PMT_2"/>
    <property type="match status" value="1"/>
</dbReference>
<evidence type="ECO:0000256" key="4">
    <source>
        <dbReference type="ARBA" id="ARBA00022679"/>
    </source>
</evidence>
<feature type="transmembrane region" description="Helical" evidence="8">
    <location>
        <begin position="393"/>
        <end position="411"/>
    </location>
</feature>
<dbReference type="PANTHER" id="PTHR33908:SF3">
    <property type="entry name" value="UNDECAPRENYL PHOSPHATE-ALPHA-4-AMINO-4-DEOXY-L-ARABINOSE ARABINOSYL TRANSFERASE"/>
    <property type="match status" value="1"/>
</dbReference>
<feature type="domain" description="Glycosyltransferase RgtA/B/C/D-like" evidence="9">
    <location>
        <begin position="87"/>
        <end position="243"/>
    </location>
</feature>
<reference evidence="11" key="1">
    <citation type="journal article" date="2022" name="Int. J. Syst. Evol. Microbiol.">
        <title>Pseudomonas aegrilactucae sp. nov. and Pseudomonas morbosilactucae sp. nov., pathogens causing bacterial rot of lettuce in Japan.</title>
        <authorList>
            <person name="Sawada H."/>
            <person name="Fujikawa T."/>
            <person name="Satou M."/>
        </authorList>
    </citation>
    <scope>NUCLEOTIDE SEQUENCE</scope>
    <source>
        <strain evidence="11">0166_1</strain>
    </source>
</reference>
<feature type="transmembrane region" description="Helical" evidence="8">
    <location>
        <begin position="24"/>
        <end position="46"/>
    </location>
</feature>
<dbReference type="AlphaFoldDB" id="A0A9E6XYB9"/>
<organism evidence="11 12">
    <name type="scientific">Capillimicrobium parvum</name>
    <dbReference type="NCBI Taxonomy" id="2884022"/>
    <lineage>
        <taxon>Bacteria</taxon>
        <taxon>Bacillati</taxon>
        <taxon>Actinomycetota</taxon>
        <taxon>Thermoleophilia</taxon>
        <taxon>Solirubrobacterales</taxon>
        <taxon>Capillimicrobiaceae</taxon>
        <taxon>Capillimicrobium</taxon>
    </lineage>
</organism>
<evidence type="ECO:0000313" key="12">
    <source>
        <dbReference type="Proteomes" id="UP001162834"/>
    </source>
</evidence>
<evidence type="ECO:0000256" key="2">
    <source>
        <dbReference type="ARBA" id="ARBA00022475"/>
    </source>
</evidence>
<dbReference type="GO" id="GO:0016763">
    <property type="term" value="F:pentosyltransferase activity"/>
    <property type="evidence" value="ECO:0007669"/>
    <property type="project" value="TreeGrafter"/>
</dbReference>
<dbReference type="EMBL" id="CP087164">
    <property type="protein sequence ID" value="UGS36127.1"/>
    <property type="molecule type" value="Genomic_DNA"/>
</dbReference>
<feature type="transmembrane region" description="Helical" evidence="8">
    <location>
        <begin position="367"/>
        <end position="386"/>
    </location>
</feature>
<evidence type="ECO:0000256" key="1">
    <source>
        <dbReference type="ARBA" id="ARBA00004651"/>
    </source>
</evidence>
<dbReference type="InterPro" id="IPR056785">
    <property type="entry name" value="YkcA/B-like_C"/>
</dbReference>
<sequence length="598" mass="60640">MSLTNADAIPAAVPTLRRTLPVSLAGIATGSALAVVTAVAVALRFWSLADVRLNPYYDAAVRSMSVSWHNLLYGAFEPGGSLSVDKLPVDLWLQVASVKLLGFSSFALHLPEALGSAVAVPLLYCAVRPLFGRGAGLAAAAALAVLPIAVITGRSDTMDSVMMALVVLAAWLAVRAARSGRVLPAIGAGAMMGLAFNVKLFEALIPLPAVVLLFWLGATGSARARLGRLAAAGAALVVVALSWLVAASLGPGHHPYPVGSTDGSVWNVALVFNGIDRLRGSGAPVTVNPPSVTRLFDGPYASLVGTALLAALVLGGLAVLVAVLAGRRDGPPPRPARVGAVAIATWLVGGAALFSAMQMLHPRYLEVITPAIAAAIGIGVVSLAAAAGRRRTAAAVLAGGAIAAALGQLALGPATPARATVVVVVIAAAGLVVVCALARRRGAAPMALLALVAVLAVPTAGALTAVHARTSSAGEPGAMPAAEVRALSRFLTAHQRHARYEVASSSVALAGPLIARDGRPVLMLTSMNGRAFTTAATLRTAVRTGLVRYALLSRATCPAGSCAPAVRWAMAHATDVSRQAGLSRHGLLYRLSDGRRGP</sequence>
<evidence type="ECO:0000256" key="3">
    <source>
        <dbReference type="ARBA" id="ARBA00022676"/>
    </source>
</evidence>
<feature type="transmembrane region" description="Helical" evidence="8">
    <location>
        <begin position="130"/>
        <end position="151"/>
    </location>
</feature>
<feature type="transmembrane region" description="Helical" evidence="8">
    <location>
        <begin position="417"/>
        <end position="438"/>
    </location>
</feature>
<dbReference type="GO" id="GO:0005886">
    <property type="term" value="C:plasma membrane"/>
    <property type="evidence" value="ECO:0007669"/>
    <property type="project" value="UniProtKB-SubCell"/>
</dbReference>
<evidence type="ECO:0008006" key="13">
    <source>
        <dbReference type="Google" id="ProtNLM"/>
    </source>
</evidence>
<protein>
    <recommendedName>
        <fullName evidence="13">Glycosyltransferase RgtA/B/C/D-like domain-containing protein</fullName>
    </recommendedName>
</protein>
<evidence type="ECO:0000256" key="8">
    <source>
        <dbReference type="SAM" id="Phobius"/>
    </source>
</evidence>
<evidence type="ECO:0000313" key="11">
    <source>
        <dbReference type="EMBL" id="UGS36127.1"/>
    </source>
</evidence>